<gene>
    <name evidence="2" type="ORF">MCY_00446</name>
</gene>
<dbReference type="eggNOG" id="ENOG503333B">
    <property type="taxonomic scope" value="Bacteria"/>
</dbReference>
<name>J1JR66_9HYPH</name>
<keyword evidence="3" id="KW-1185">Reference proteome</keyword>
<dbReference type="Proteomes" id="UP000001077">
    <property type="component" value="Unassembled WGS sequence"/>
</dbReference>
<reference evidence="2 3" key="1">
    <citation type="submission" date="2012-03" db="EMBL/GenBank/DDBJ databases">
        <title>The Genome Sequence of Bartonella rattimassiliensis 15908.</title>
        <authorList>
            <consortium name="The Broad Institute Genome Sequencing Platform"/>
            <consortium name="The Broad Institute Genome Sequencing Center for Infectious Disease"/>
            <person name="Feldgarden M."/>
            <person name="Kirby J."/>
            <person name="Kosoy M."/>
            <person name="Birtles R."/>
            <person name="Probert W.S."/>
            <person name="Chiaraviglio L."/>
            <person name="Young S.K."/>
            <person name="Zeng Q."/>
            <person name="Gargeya S."/>
            <person name="Fitzgerald M."/>
            <person name="Haas B."/>
            <person name="Abouelleil A."/>
            <person name="Alvarado L."/>
            <person name="Arachchi H.M."/>
            <person name="Berlin A."/>
            <person name="Chapman S.B."/>
            <person name="Gearin G."/>
            <person name="Goldberg J."/>
            <person name="Griggs A."/>
            <person name="Gujja S."/>
            <person name="Hansen M."/>
            <person name="Heiman D."/>
            <person name="Howarth C."/>
            <person name="Larimer J."/>
            <person name="Lui A."/>
            <person name="MacDonald P.J.P."/>
            <person name="McCowen C."/>
            <person name="Montmayeur A."/>
            <person name="Murphy C."/>
            <person name="Neiman D."/>
            <person name="Pearson M."/>
            <person name="Priest M."/>
            <person name="Roberts A."/>
            <person name="Saif S."/>
            <person name="Shea T."/>
            <person name="Sisk P."/>
            <person name="Stolte C."/>
            <person name="Sykes S."/>
            <person name="Wortman J."/>
            <person name="Nusbaum C."/>
            <person name="Birren B."/>
        </authorList>
    </citation>
    <scope>NUCLEOTIDE SEQUENCE [LARGE SCALE GENOMIC DNA]</scope>
    <source>
        <strain evidence="2 3">15908</strain>
    </source>
</reference>
<feature type="compositionally biased region" description="Polar residues" evidence="1">
    <location>
        <begin position="64"/>
        <end position="77"/>
    </location>
</feature>
<dbReference type="PATRIC" id="fig|1094556.3.peg.541"/>
<evidence type="ECO:0000313" key="2">
    <source>
        <dbReference type="EMBL" id="EJF87322.1"/>
    </source>
</evidence>
<protein>
    <submittedName>
        <fullName evidence="2">Uncharacterized protein</fullName>
    </submittedName>
</protein>
<feature type="region of interest" description="Disordered" evidence="1">
    <location>
        <begin position="64"/>
        <end position="95"/>
    </location>
</feature>
<proteinExistence type="predicted"/>
<dbReference type="RefSeq" id="WP_007346750.1">
    <property type="nucleotide sequence ID" value="NZ_CALY02000050.1"/>
</dbReference>
<evidence type="ECO:0000313" key="3">
    <source>
        <dbReference type="Proteomes" id="UP000001077"/>
    </source>
</evidence>
<dbReference type="STRING" id="1094556.MCY_00446"/>
<accession>J1JR66</accession>
<dbReference type="EMBL" id="AILY01000008">
    <property type="protein sequence ID" value="EJF87322.1"/>
    <property type="molecule type" value="Genomic_DNA"/>
</dbReference>
<organism evidence="2 3">
    <name type="scientific">Bartonella rattimassiliensis 15908</name>
    <dbReference type="NCBI Taxonomy" id="1094556"/>
    <lineage>
        <taxon>Bacteria</taxon>
        <taxon>Pseudomonadati</taxon>
        <taxon>Pseudomonadota</taxon>
        <taxon>Alphaproteobacteria</taxon>
        <taxon>Hyphomicrobiales</taxon>
        <taxon>Bartonellaceae</taxon>
        <taxon>Bartonella</taxon>
    </lineage>
</organism>
<dbReference type="HOGENOM" id="CLU_449553_0_0_5"/>
<evidence type="ECO:0000256" key="1">
    <source>
        <dbReference type="SAM" id="MobiDB-lite"/>
    </source>
</evidence>
<dbReference type="AlphaFoldDB" id="J1JR66"/>
<dbReference type="OrthoDB" id="7920494at2"/>
<comment type="caution">
    <text evidence="2">The sequence shown here is derived from an EMBL/GenBank/DDBJ whole genome shotgun (WGS) entry which is preliminary data.</text>
</comment>
<sequence>MEQNSFNTLSLFMNPKVLRPLIHQGLFQLPKYFFQKHSTPSNTPFEGRYKPSFIERAAFSTNPFDASNGADTPQKLSPTELIRGSYGGGGEVGKKTPAELIMSTDDLKRQMPPLPDASKDTVKIQEAPEQQKHDFSEQGGIASMIPQPPLVGNIDQSSGDEAGRQQKNVMDYIAQLNEKSIAENSLKNDSGNDEEKLFDAPIGEEKHLNAHLPEEEHLKSNDMPEQATNYVNAVGNFIHKDANPSSLWERFRKSEFSEHLMDFFAGLASGKTPQESFSNAALVMRQGNNVRAQNRPIFEFLRSKGYDDKDAQAIMQYPDLAMKVIGSTLNSQAGSSQQTLDFLRSKGYSDEDAKAVAQYPNLAQKVIGSILSPQEGYRTLTVEEKAEQGLPEDMVFQVSTSTGKIIPVQGGQRSTASGLGGNTDSMLSKPEVGYMFVKDENAPHGIRALPIAGSAAEHKLIQEQKEEKRKEQQLQMQILDSEERFNRILSASKELLKTVEEHPHVTGFLGYWGSLIPGFKAKDFGHMLDSLKANIGIDALRKAKAFSPNGASGFGNLSNMELQTLQNSVAALYQNLSAEQMKKSLKTVIDTFNKSNAATRAILFGGAEATSELVRAAYGEDAYKKNNTQSDVSLEKQIEALPEGVLFIDSDGRIKEKQTNG</sequence>